<dbReference type="PIRSF" id="PIRSF000722">
    <property type="entry name" value="Acetate_prop_kin"/>
    <property type="match status" value="1"/>
</dbReference>
<dbReference type="HAMAP" id="MF_00020">
    <property type="entry name" value="Acetate_kinase"/>
    <property type="match status" value="1"/>
</dbReference>
<feature type="binding site" evidence="6">
    <location>
        <position position="7"/>
    </location>
    <ligand>
        <name>Mg(2+)</name>
        <dbReference type="ChEBI" id="CHEBI:18420"/>
    </ligand>
</feature>
<feature type="binding site" evidence="6">
    <location>
        <position position="95"/>
    </location>
    <ligand>
        <name>substrate</name>
    </ligand>
</feature>
<dbReference type="EC" id="2.7.2.1" evidence="6"/>
<dbReference type="PROSITE" id="PS01075">
    <property type="entry name" value="ACETATE_KINASE_1"/>
    <property type="match status" value="1"/>
</dbReference>
<dbReference type="GO" id="GO:0000287">
    <property type="term" value="F:magnesium ion binding"/>
    <property type="evidence" value="ECO:0007669"/>
    <property type="project" value="UniProtKB-UniRule"/>
</dbReference>
<dbReference type="Gene3D" id="3.30.420.40">
    <property type="match status" value="2"/>
</dbReference>
<proteinExistence type="inferred from homology"/>
<sequence>MKILVINSGSSSIKYQLFEVTDGNDEYEVLARGQADRIGITGSTLEQKRSDGAKLHRYGEIKDHKQAINGILEMLQDSEKGVLQSLDDLWGVGHRVVHGGEDFTRSVRINKAVVKAIRKNADLAPLHNPPNLMGIQAVYEILPDIPQVAVFDTAIHQTMPRKAYMYGLPREQYKNYRIRRYGFHGTSHGYVAGQAAEALGRPLRDLKIITCHLGNGGSITAFEDGKSIDTSMGFTPLAGIVMGTRSGDLDPYIPLHMMENEGLSVSQVSAIMNKQGGLLGICGRRDMRDIRSAVVEGDREAAEAVEMYVYSIQKYIGAYAAAMNGVDAIVFTAGVGENEHHIRASVLENFGFLGLKVDVEANRNHETVITTEDSAVAGLVIHTDEELVIARDTYRLISEVESEKV</sequence>
<keyword evidence="5 6" id="KW-0067">ATP-binding</keyword>
<comment type="pathway">
    <text evidence="6">Metabolic intermediate biosynthesis; acetyl-CoA biosynthesis; acetyl-CoA from acetate: step 1/2.</text>
</comment>
<keyword evidence="6" id="KW-0460">Magnesium</keyword>
<dbReference type="KEGG" id="vbl:L21SP4_01445"/>
<dbReference type="PRINTS" id="PR00471">
    <property type="entry name" value="ACETATEKNASE"/>
</dbReference>
<accession>A0A0G3EE05</accession>
<dbReference type="GO" id="GO:0006083">
    <property type="term" value="P:acetate metabolic process"/>
    <property type="evidence" value="ECO:0007669"/>
    <property type="project" value="TreeGrafter"/>
</dbReference>
<dbReference type="NCBIfam" id="TIGR00016">
    <property type="entry name" value="ackA"/>
    <property type="match status" value="1"/>
</dbReference>
<feature type="active site" description="Proton donor/acceptor" evidence="6">
    <location>
        <position position="152"/>
    </location>
</feature>
<feature type="binding site" evidence="6">
    <location>
        <position position="14"/>
    </location>
    <ligand>
        <name>ATP</name>
        <dbReference type="ChEBI" id="CHEBI:30616"/>
    </ligand>
</feature>
<evidence type="ECO:0000256" key="7">
    <source>
        <dbReference type="RuleBase" id="RU003835"/>
    </source>
</evidence>
<dbReference type="CDD" id="cd24010">
    <property type="entry name" value="ASKHA_NBD_AcK_PK"/>
    <property type="match status" value="1"/>
</dbReference>
<evidence type="ECO:0000256" key="3">
    <source>
        <dbReference type="ARBA" id="ARBA00022741"/>
    </source>
</evidence>
<feature type="binding site" evidence="6">
    <location>
        <begin position="286"/>
        <end position="288"/>
    </location>
    <ligand>
        <name>ATP</name>
        <dbReference type="ChEBI" id="CHEBI:30616"/>
    </ligand>
</feature>
<comment type="subcellular location">
    <subcellularLocation>
        <location evidence="6">Cytoplasm</location>
    </subcellularLocation>
</comment>
<evidence type="ECO:0000313" key="9">
    <source>
        <dbReference type="Proteomes" id="UP000035268"/>
    </source>
</evidence>
<dbReference type="InterPro" id="IPR023865">
    <property type="entry name" value="Aliphatic_acid_kinase_CS"/>
</dbReference>
<evidence type="ECO:0000256" key="2">
    <source>
        <dbReference type="ARBA" id="ARBA00022679"/>
    </source>
</evidence>
<comment type="catalytic activity">
    <reaction evidence="6">
        <text>acetate + ATP = acetyl phosphate + ADP</text>
        <dbReference type="Rhea" id="RHEA:11352"/>
        <dbReference type="ChEBI" id="CHEBI:22191"/>
        <dbReference type="ChEBI" id="CHEBI:30089"/>
        <dbReference type="ChEBI" id="CHEBI:30616"/>
        <dbReference type="ChEBI" id="CHEBI:456216"/>
        <dbReference type="EC" id="2.7.2.1"/>
    </reaction>
</comment>
<dbReference type="Pfam" id="PF00871">
    <property type="entry name" value="Acetate_kinase"/>
    <property type="match status" value="1"/>
</dbReference>
<feature type="binding site" evidence="6">
    <location>
        <position position="385"/>
    </location>
    <ligand>
        <name>Mg(2+)</name>
        <dbReference type="ChEBI" id="CHEBI:18420"/>
    </ligand>
</feature>
<dbReference type="InterPro" id="IPR000890">
    <property type="entry name" value="Aliphatic_acid_kin_short-chain"/>
</dbReference>
<keyword evidence="9" id="KW-1185">Reference proteome</keyword>
<keyword evidence="3 6" id="KW-0547">Nucleotide-binding</keyword>
<dbReference type="GO" id="GO:0006085">
    <property type="term" value="P:acetyl-CoA biosynthetic process"/>
    <property type="evidence" value="ECO:0007669"/>
    <property type="project" value="UniProtKB-UniRule"/>
</dbReference>
<keyword evidence="2 6" id="KW-0808">Transferase</keyword>
<dbReference type="PROSITE" id="PS01076">
    <property type="entry name" value="ACETATE_KINASE_2"/>
    <property type="match status" value="1"/>
</dbReference>
<organism evidence="8 9">
    <name type="scientific">Kiritimatiella glycovorans</name>
    <dbReference type="NCBI Taxonomy" id="1307763"/>
    <lineage>
        <taxon>Bacteria</taxon>
        <taxon>Pseudomonadati</taxon>
        <taxon>Kiritimatiellota</taxon>
        <taxon>Kiritimatiellia</taxon>
        <taxon>Kiritimatiellales</taxon>
        <taxon>Kiritimatiellaceae</taxon>
        <taxon>Kiritimatiella</taxon>
    </lineage>
</organism>
<dbReference type="PANTHER" id="PTHR21060:SF15">
    <property type="entry name" value="ACETATE KINASE-RELATED"/>
    <property type="match status" value="1"/>
</dbReference>
<evidence type="ECO:0000256" key="4">
    <source>
        <dbReference type="ARBA" id="ARBA00022777"/>
    </source>
</evidence>
<feature type="site" description="Transition state stabilizer" evidence="6">
    <location>
        <position position="184"/>
    </location>
</feature>
<reference evidence="8 9" key="2">
    <citation type="journal article" date="2016" name="ISME J.">
        <title>Characterization of the first cultured representative of Verrucomicrobia subdivision 5 indicates the proposal of a novel phylum.</title>
        <authorList>
            <person name="Spring S."/>
            <person name="Bunk B."/>
            <person name="Sproer C."/>
            <person name="Schumann P."/>
            <person name="Rohde M."/>
            <person name="Tindall B.J."/>
            <person name="Klenk H.P."/>
        </authorList>
    </citation>
    <scope>NUCLEOTIDE SEQUENCE [LARGE SCALE GENOMIC DNA]</scope>
    <source>
        <strain evidence="8 9">L21-Fru-AB</strain>
    </source>
</reference>
<evidence type="ECO:0000313" key="8">
    <source>
        <dbReference type="EMBL" id="AKJ64691.1"/>
    </source>
</evidence>
<comment type="function">
    <text evidence="6">Catalyzes the formation of acetyl phosphate from acetate and ATP. Can also catalyze the reverse reaction.</text>
</comment>
<keyword evidence="6" id="KW-0963">Cytoplasm</keyword>
<evidence type="ECO:0000256" key="5">
    <source>
        <dbReference type="ARBA" id="ARBA00022840"/>
    </source>
</evidence>
<keyword evidence="6" id="KW-0479">Metal-binding</keyword>
<dbReference type="STRING" id="1307763.L21SP4_01445"/>
<dbReference type="GO" id="GO:0005524">
    <property type="term" value="F:ATP binding"/>
    <property type="evidence" value="ECO:0007669"/>
    <property type="project" value="UniProtKB-KW"/>
</dbReference>
<dbReference type="EMBL" id="CP010904">
    <property type="protein sequence ID" value="AKJ64691.1"/>
    <property type="molecule type" value="Genomic_DNA"/>
</dbReference>
<comment type="subunit">
    <text evidence="6">Homodimer.</text>
</comment>
<dbReference type="Proteomes" id="UP000035268">
    <property type="component" value="Chromosome"/>
</dbReference>
<dbReference type="UniPathway" id="UPA00340">
    <property type="reaction ID" value="UER00458"/>
</dbReference>
<dbReference type="GO" id="GO:0005737">
    <property type="term" value="C:cytoplasm"/>
    <property type="evidence" value="ECO:0007669"/>
    <property type="project" value="UniProtKB-SubCell"/>
</dbReference>
<protein>
    <recommendedName>
        <fullName evidence="6">Acetate kinase</fullName>
        <ecNumber evidence="6">2.7.2.1</ecNumber>
    </recommendedName>
    <alternativeName>
        <fullName evidence="6">Acetokinase</fullName>
    </alternativeName>
</protein>
<name>A0A0G3EE05_9BACT</name>
<feature type="binding site" evidence="6">
    <location>
        <begin position="212"/>
        <end position="216"/>
    </location>
    <ligand>
        <name>ATP</name>
        <dbReference type="ChEBI" id="CHEBI:30616"/>
    </ligand>
</feature>
<comment type="similarity">
    <text evidence="1 6 7">Belongs to the acetokinase family.</text>
</comment>
<dbReference type="PANTHER" id="PTHR21060">
    <property type="entry name" value="ACETATE KINASE"/>
    <property type="match status" value="1"/>
</dbReference>
<dbReference type="PATRIC" id="fig|1609981.3.peg.1500"/>
<comment type="cofactor">
    <cofactor evidence="6">
        <name>Mg(2+)</name>
        <dbReference type="ChEBI" id="CHEBI:18420"/>
    </cofactor>
    <cofactor evidence="6">
        <name>Mn(2+)</name>
        <dbReference type="ChEBI" id="CHEBI:29035"/>
    </cofactor>
    <text evidence="6">Mg(2+). Can also accept Mn(2+).</text>
</comment>
<dbReference type="GO" id="GO:0008776">
    <property type="term" value="F:acetate kinase activity"/>
    <property type="evidence" value="ECO:0007669"/>
    <property type="project" value="UniProtKB-UniRule"/>
</dbReference>
<feature type="binding site" evidence="6">
    <location>
        <begin position="334"/>
        <end position="338"/>
    </location>
    <ligand>
        <name>ATP</name>
        <dbReference type="ChEBI" id="CHEBI:30616"/>
    </ligand>
</feature>
<dbReference type="InterPro" id="IPR043129">
    <property type="entry name" value="ATPase_NBD"/>
</dbReference>
<keyword evidence="4 6" id="KW-0418">Kinase</keyword>
<dbReference type="InterPro" id="IPR004372">
    <property type="entry name" value="Ac/propionate_kinase"/>
</dbReference>
<evidence type="ECO:0000256" key="6">
    <source>
        <dbReference type="HAMAP-Rule" id="MF_00020"/>
    </source>
</evidence>
<dbReference type="AlphaFoldDB" id="A0A0G3EE05"/>
<gene>
    <name evidence="6 8" type="primary">ackA</name>
    <name evidence="8" type="ORF">L21SP4_01445</name>
</gene>
<feature type="site" description="Transition state stabilizer" evidence="6">
    <location>
        <position position="245"/>
    </location>
</feature>
<evidence type="ECO:0000256" key="1">
    <source>
        <dbReference type="ARBA" id="ARBA00008748"/>
    </source>
</evidence>
<reference evidence="9" key="1">
    <citation type="submission" date="2015-02" db="EMBL/GenBank/DDBJ databases">
        <title>Description and complete genome sequence of the first cultured representative of the subdivision 5 of the Verrucomicrobia phylum.</title>
        <authorList>
            <person name="Spring S."/>
            <person name="Bunk B."/>
            <person name="Sproer C."/>
            <person name="Klenk H.-P."/>
        </authorList>
    </citation>
    <scope>NUCLEOTIDE SEQUENCE [LARGE SCALE GENOMIC DNA]</scope>
    <source>
        <strain evidence="9">L21-Fru-AB</strain>
    </source>
</reference>
<dbReference type="RefSeq" id="WP_052881995.1">
    <property type="nucleotide sequence ID" value="NZ_CP010904.1"/>
</dbReference>
<dbReference type="SUPFAM" id="SSF53067">
    <property type="entry name" value="Actin-like ATPase domain"/>
    <property type="match status" value="2"/>
</dbReference>